<proteinExistence type="predicted"/>
<accession>A0ABD3BS02</accession>
<gene>
    <name evidence="4" type="ORF">CASFOL_034910</name>
</gene>
<evidence type="ECO:0000256" key="2">
    <source>
        <dbReference type="ARBA" id="ARBA00022729"/>
    </source>
</evidence>
<dbReference type="InterPro" id="IPR029058">
    <property type="entry name" value="AB_hydrolase_fold"/>
</dbReference>
<evidence type="ECO:0000313" key="5">
    <source>
        <dbReference type="Proteomes" id="UP001632038"/>
    </source>
</evidence>
<dbReference type="Gene3D" id="3.40.50.1820">
    <property type="entry name" value="alpha/beta hydrolase"/>
    <property type="match status" value="1"/>
</dbReference>
<dbReference type="GO" id="GO:0008233">
    <property type="term" value="F:peptidase activity"/>
    <property type="evidence" value="ECO:0007669"/>
    <property type="project" value="UniProtKB-KW"/>
</dbReference>
<keyword evidence="1" id="KW-0645">Protease</keyword>
<sequence>MVMPIGRGENDTMFPASPFNLTQYSEYCKSVYGVPPRPHWVTTNYGGKDIKLVLKRFGSNIIFSNGLRDPYSSGGVLHNISKNIVAVTTLNGMLTNYPTQIIIVRAGLDIYEVRSKVMQKMVFYNLILHFLSY</sequence>
<keyword evidence="5" id="KW-1185">Reference proteome</keyword>
<evidence type="ECO:0000313" key="4">
    <source>
        <dbReference type="EMBL" id="KAL3619998.1"/>
    </source>
</evidence>
<evidence type="ECO:0000256" key="3">
    <source>
        <dbReference type="ARBA" id="ARBA00022801"/>
    </source>
</evidence>
<keyword evidence="3" id="KW-0378">Hydrolase</keyword>
<reference evidence="5" key="1">
    <citation type="journal article" date="2024" name="IScience">
        <title>Strigolactones Initiate the Formation of Haustorium-like Structures in Castilleja.</title>
        <authorList>
            <person name="Buerger M."/>
            <person name="Peterson D."/>
            <person name="Chory J."/>
        </authorList>
    </citation>
    <scope>NUCLEOTIDE SEQUENCE [LARGE SCALE GENOMIC DNA]</scope>
</reference>
<keyword evidence="2" id="KW-0732">Signal</keyword>
<dbReference type="PANTHER" id="PTHR11010">
    <property type="entry name" value="PROTEASE S28 PRO-X CARBOXYPEPTIDASE-RELATED"/>
    <property type="match status" value="1"/>
</dbReference>
<organism evidence="4 5">
    <name type="scientific">Castilleja foliolosa</name>
    <dbReference type="NCBI Taxonomy" id="1961234"/>
    <lineage>
        <taxon>Eukaryota</taxon>
        <taxon>Viridiplantae</taxon>
        <taxon>Streptophyta</taxon>
        <taxon>Embryophyta</taxon>
        <taxon>Tracheophyta</taxon>
        <taxon>Spermatophyta</taxon>
        <taxon>Magnoliopsida</taxon>
        <taxon>eudicotyledons</taxon>
        <taxon>Gunneridae</taxon>
        <taxon>Pentapetalae</taxon>
        <taxon>asterids</taxon>
        <taxon>lamiids</taxon>
        <taxon>Lamiales</taxon>
        <taxon>Orobanchaceae</taxon>
        <taxon>Pedicularideae</taxon>
        <taxon>Castillejinae</taxon>
        <taxon>Castilleja</taxon>
    </lineage>
</organism>
<comment type="caution">
    <text evidence="4">The sequence shown here is derived from an EMBL/GenBank/DDBJ whole genome shotgun (WGS) entry which is preliminary data.</text>
</comment>
<dbReference type="EMBL" id="JAVIJP010000066">
    <property type="protein sequence ID" value="KAL3619998.1"/>
    <property type="molecule type" value="Genomic_DNA"/>
</dbReference>
<evidence type="ECO:0000256" key="1">
    <source>
        <dbReference type="ARBA" id="ARBA00022670"/>
    </source>
</evidence>
<dbReference type="GO" id="GO:0006508">
    <property type="term" value="P:proteolysis"/>
    <property type="evidence" value="ECO:0007669"/>
    <property type="project" value="UniProtKB-KW"/>
</dbReference>
<dbReference type="Proteomes" id="UP001632038">
    <property type="component" value="Unassembled WGS sequence"/>
</dbReference>
<protein>
    <submittedName>
        <fullName evidence="4">Uncharacterized protein</fullName>
    </submittedName>
</protein>
<dbReference type="AlphaFoldDB" id="A0ABD3BS02"/>
<dbReference type="PANTHER" id="PTHR11010:SF120">
    <property type="entry name" value="LYSOSOMAL PRO-X CARBOXYPEPTIDASE"/>
    <property type="match status" value="1"/>
</dbReference>
<name>A0ABD3BS02_9LAMI</name>